<dbReference type="EMBL" id="MIKF01001510">
    <property type="protein sequence ID" value="RTE67923.1"/>
    <property type="molecule type" value="Genomic_DNA"/>
</dbReference>
<evidence type="ECO:0000313" key="2">
    <source>
        <dbReference type="Proteomes" id="UP000287124"/>
    </source>
</evidence>
<proteinExistence type="predicted"/>
<name>A0A430KX57_9HYPO</name>
<keyword evidence="2" id="KW-1185">Reference proteome</keyword>
<evidence type="ECO:0000313" key="1">
    <source>
        <dbReference type="EMBL" id="RTE67923.1"/>
    </source>
</evidence>
<dbReference type="PANTHER" id="PTHR34597:SF1">
    <property type="entry name" value="HEME_HEMOPEXIN TRANSPORTER PROTEIN HUXB"/>
    <property type="match status" value="1"/>
</dbReference>
<dbReference type="InterPro" id="IPR051544">
    <property type="entry name" value="TPS_OM_transporter"/>
</dbReference>
<organism evidence="1 2">
    <name type="scientific">Fusarium euwallaceae</name>
    <dbReference type="NCBI Taxonomy" id="1147111"/>
    <lineage>
        <taxon>Eukaryota</taxon>
        <taxon>Fungi</taxon>
        <taxon>Dikarya</taxon>
        <taxon>Ascomycota</taxon>
        <taxon>Pezizomycotina</taxon>
        <taxon>Sordariomycetes</taxon>
        <taxon>Hypocreomycetidae</taxon>
        <taxon>Hypocreales</taxon>
        <taxon>Nectriaceae</taxon>
        <taxon>Fusarium</taxon>
        <taxon>Fusarium solani species complex</taxon>
    </lineage>
</organism>
<reference evidence="1 2" key="1">
    <citation type="submission" date="2017-06" db="EMBL/GenBank/DDBJ databases">
        <title>Comparative genomic analysis of Ambrosia Fusariam Clade fungi.</title>
        <authorList>
            <person name="Stajich J.E."/>
            <person name="Carrillo J."/>
            <person name="Kijimoto T."/>
            <person name="Eskalen A."/>
            <person name="O'Donnell K."/>
            <person name="Kasson M."/>
        </authorList>
    </citation>
    <scope>NUCLEOTIDE SEQUENCE [LARGE SCALE GENOMIC DNA]</scope>
    <source>
        <strain evidence="1 2">UCR1854</strain>
    </source>
</reference>
<dbReference type="AlphaFoldDB" id="A0A430KX57"/>
<gene>
    <name evidence="1" type="ORF">BHE90_017702</name>
</gene>
<comment type="caution">
    <text evidence="1">The sequence shown here is derived from an EMBL/GenBank/DDBJ whole genome shotgun (WGS) entry which is preliminary data.</text>
</comment>
<sequence>MELGGAYGVRAYPEGEVYGDEGYIATAEARVMLDPIKGLPGRLQVAGFYDYGQVWLNHTPWQGGDNRFTRQGVGASLTWLRNGSFLARDSYAFQLGDRATSYAPNATGQFRFEVIKFFG</sequence>
<dbReference type="GO" id="GO:0008320">
    <property type="term" value="F:protein transmembrane transporter activity"/>
    <property type="evidence" value="ECO:0007669"/>
    <property type="project" value="TreeGrafter"/>
</dbReference>
<dbReference type="Gene3D" id="2.40.160.50">
    <property type="entry name" value="membrane protein fhac: a member of the omp85/tpsb transporter family"/>
    <property type="match status" value="1"/>
</dbReference>
<evidence type="ECO:0008006" key="3">
    <source>
        <dbReference type="Google" id="ProtNLM"/>
    </source>
</evidence>
<accession>A0A430KX57</accession>
<dbReference type="Proteomes" id="UP000287124">
    <property type="component" value="Unassembled WGS sequence"/>
</dbReference>
<dbReference type="GO" id="GO:0046819">
    <property type="term" value="P:protein secretion by the type V secretion system"/>
    <property type="evidence" value="ECO:0007669"/>
    <property type="project" value="TreeGrafter"/>
</dbReference>
<protein>
    <recommendedName>
        <fullName evidence="3">Haemolysin activator HlyB C-terminal domain-containing protein</fullName>
    </recommendedName>
</protein>
<dbReference type="PANTHER" id="PTHR34597">
    <property type="entry name" value="SLR1661 PROTEIN"/>
    <property type="match status" value="1"/>
</dbReference>